<evidence type="ECO:0000313" key="10">
    <source>
        <dbReference type="Proteomes" id="UP001164718"/>
    </source>
</evidence>
<feature type="transmembrane region" description="Helical" evidence="7">
    <location>
        <begin position="61"/>
        <end position="84"/>
    </location>
</feature>
<keyword evidence="4 7" id="KW-0812">Transmembrane</keyword>
<keyword evidence="3" id="KW-1003">Cell membrane</keyword>
<evidence type="ECO:0000256" key="4">
    <source>
        <dbReference type="ARBA" id="ARBA00022692"/>
    </source>
</evidence>
<feature type="transmembrane region" description="Helical" evidence="7">
    <location>
        <begin position="123"/>
        <end position="142"/>
    </location>
</feature>
<dbReference type="GO" id="GO:0005886">
    <property type="term" value="C:plasma membrane"/>
    <property type="evidence" value="ECO:0007669"/>
    <property type="project" value="UniProtKB-SubCell"/>
</dbReference>
<protein>
    <submittedName>
        <fullName evidence="9">ABC transporter permease</fullName>
    </submittedName>
</protein>
<organism evidence="9 10">
    <name type="scientific">Fervidibacillus albus</name>
    <dbReference type="NCBI Taxonomy" id="2980026"/>
    <lineage>
        <taxon>Bacteria</taxon>
        <taxon>Bacillati</taxon>
        <taxon>Bacillota</taxon>
        <taxon>Bacilli</taxon>
        <taxon>Bacillales</taxon>
        <taxon>Bacillaceae</taxon>
        <taxon>Fervidibacillus</taxon>
    </lineage>
</organism>
<feature type="domain" description="ABC transmembrane type-1" evidence="8">
    <location>
        <begin position="57"/>
        <end position="237"/>
    </location>
</feature>
<comment type="subcellular location">
    <subcellularLocation>
        <location evidence="1 7">Cell membrane</location>
        <topology evidence="1 7">Multi-pass membrane protein</topology>
    </subcellularLocation>
</comment>
<keyword evidence="6 7" id="KW-0472">Membrane</keyword>
<evidence type="ECO:0000256" key="2">
    <source>
        <dbReference type="ARBA" id="ARBA00022448"/>
    </source>
</evidence>
<keyword evidence="2 7" id="KW-0813">Transport</keyword>
<evidence type="ECO:0000256" key="7">
    <source>
        <dbReference type="RuleBase" id="RU363032"/>
    </source>
</evidence>
<comment type="similarity">
    <text evidence="7">Belongs to the binding-protein-dependent transport system permease family.</text>
</comment>
<dbReference type="AlphaFoldDB" id="A0A9E8LT13"/>
<dbReference type="PROSITE" id="PS50928">
    <property type="entry name" value="ABC_TM1"/>
    <property type="match status" value="1"/>
</dbReference>
<evidence type="ECO:0000313" key="9">
    <source>
        <dbReference type="EMBL" id="WAA08855.1"/>
    </source>
</evidence>
<gene>
    <name evidence="9" type="ORF">OE104_09560</name>
</gene>
<dbReference type="SUPFAM" id="SSF161098">
    <property type="entry name" value="MetI-like"/>
    <property type="match status" value="1"/>
</dbReference>
<evidence type="ECO:0000259" key="8">
    <source>
        <dbReference type="PROSITE" id="PS50928"/>
    </source>
</evidence>
<feature type="transmembrane region" description="Helical" evidence="7">
    <location>
        <begin position="91"/>
        <end position="117"/>
    </location>
</feature>
<evidence type="ECO:0000256" key="1">
    <source>
        <dbReference type="ARBA" id="ARBA00004651"/>
    </source>
</evidence>
<proteinExistence type="inferred from homology"/>
<evidence type="ECO:0000256" key="5">
    <source>
        <dbReference type="ARBA" id="ARBA00022989"/>
    </source>
</evidence>
<dbReference type="CDD" id="cd06261">
    <property type="entry name" value="TM_PBP2"/>
    <property type="match status" value="1"/>
</dbReference>
<keyword evidence="10" id="KW-1185">Reference proteome</keyword>
<dbReference type="KEGG" id="faf:OE104_09560"/>
<dbReference type="EMBL" id="CP106878">
    <property type="protein sequence ID" value="WAA08855.1"/>
    <property type="molecule type" value="Genomic_DNA"/>
</dbReference>
<dbReference type="InterPro" id="IPR000515">
    <property type="entry name" value="MetI-like"/>
</dbReference>
<dbReference type="InterPro" id="IPR035906">
    <property type="entry name" value="MetI-like_sf"/>
</dbReference>
<dbReference type="Proteomes" id="UP001164718">
    <property type="component" value="Chromosome"/>
</dbReference>
<name>A0A9E8LT13_9BACI</name>
<sequence length="259" mass="29301">MKKRLYKGWRPISVIVLFLIIWELSCFLFQIPKWILPAPTDIFREFVSGWSNYSGHLLSTIQLIIIGFAIGSTTGIAIAVLLHLNPILRQAFYPILIISQNIPMIVLAPILVIWFGFGLLPKIIVITLVCFFPITISLLDGFQQTNRDLILYMQMVGASKGQIFRKLEWPYALPFLFSGLKISATYSVMGAVISEWLGASKGIGVYMTLASSSFRTDRVFVAIMIIIVLSLCFFLLILLLEKKLIKWKPKEEGHVNETS</sequence>
<evidence type="ECO:0000256" key="3">
    <source>
        <dbReference type="ARBA" id="ARBA00022475"/>
    </source>
</evidence>
<reference evidence="9" key="1">
    <citation type="submission" date="2022-09" db="EMBL/GenBank/DDBJ databases">
        <title>Complete Genomes of Fervidibacillus albus and Fervidibacillus halotolerans isolated from tidal flat sediments.</title>
        <authorList>
            <person name="Kwon K.K."/>
            <person name="Yang S.-H."/>
            <person name="Park M.J."/>
            <person name="Oh H.-M."/>
        </authorList>
    </citation>
    <scope>NUCLEOTIDE SEQUENCE</scope>
    <source>
        <strain evidence="9">MEBiC13591</strain>
    </source>
</reference>
<dbReference type="PANTHER" id="PTHR30151">
    <property type="entry name" value="ALKANE SULFONATE ABC TRANSPORTER-RELATED, MEMBRANE SUBUNIT"/>
    <property type="match status" value="1"/>
</dbReference>
<dbReference type="GO" id="GO:0055085">
    <property type="term" value="P:transmembrane transport"/>
    <property type="evidence" value="ECO:0007669"/>
    <property type="project" value="InterPro"/>
</dbReference>
<dbReference type="PANTHER" id="PTHR30151:SF20">
    <property type="entry name" value="ABC TRANSPORTER PERMEASE PROTEIN HI_0355-RELATED"/>
    <property type="match status" value="1"/>
</dbReference>
<feature type="transmembrane region" description="Helical" evidence="7">
    <location>
        <begin position="219"/>
        <end position="240"/>
    </location>
</feature>
<evidence type="ECO:0000256" key="6">
    <source>
        <dbReference type="ARBA" id="ARBA00023136"/>
    </source>
</evidence>
<feature type="transmembrane region" description="Helical" evidence="7">
    <location>
        <begin position="12"/>
        <end position="31"/>
    </location>
</feature>
<keyword evidence="5 7" id="KW-1133">Transmembrane helix</keyword>
<feature type="transmembrane region" description="Helical" evidence="7">
    <location>
        <begin position="175"/>
        <end position="199"/>
    </location>
</feature>
<accession>A0A9E8LT13</accession>
<dbReference type="Pfam" id="PF00528">
    <property type="entry name" value="BPD_transp_1"/>
    <property type="match status" value="1"/>
</dbReference>
<dbReference type="Gene3D" id="1.10.3720.10">
    <property type="entry name" value="MetI-like"/>
    <property type="match status" value="1"/>
</dbReference>
<dbReference type="RefSeq" id="WP_275416637.1">
    <property type="nucleotide sequence ID" value="NZ_CP106878.1"/>
</dbReference>